<sequence>MNTLGQQSNVLVVGATGAIGAAFVRRLANQVGVQRVWAASRQVHSPVMQALVEACGDTVVPISVELTDPSSIQAMAARIAEETPCLHLLINAFGILHDDEAGIRPEKRLEDLSAEGLLANYQINAMAPALIGRHCLGLLNHKDRAVFASLSARVGSITDNSLGGWYAYRMSKAAQNMFTRGMAIECARRARRVICLALHPGTTDSALSAPFQSRVPTGKLFTPDFVAEQLLAHIDRAQPEDSGRFIAWDGQSIPW</sequence>
<dbReference type="PRINTS" id="PR00081">
    <property type="entry name" value="GDHRDH"/>
</dbReference>
<dbReference type="PANTHER" id="PTHR43544:SF12">
    <property type="entry name" value="NAD(P)-BINDING ROSSMANN-FOLD SUPERFAMILY PROTEIN"/>
    <property type="match status" value="1"/>
</dbReference>
<gene>
    <name evidence="1" type="ORF">GH984_08910</name>
</gene>
<dbReference type="InterPro" id="IPR002347">
    <property type="entry name" value="SDR_fam"/>
</dbReference>
<dbReference type="PANTHER" id="PTHR43544">
    <property type="entry name" value="SHORT-CHAIN DEHYDROGENASE/REDUCTASE"/>
    <property type="match status" value="1"/>
</dbReference>
<dbReference type="RefSeq" id="WP_153719848.1">
    <property type="nucleotide sequence ID" value="NZ_WJPP01000004.1"/>
</dbReference>
<dbReference type="InterPro" id="IPR051468">
    <property type="entry name" value="Fungal_SecMetab_SDRs"/>
</dbReference>
<evidence type="ECO:0000313" key="1">
    <source>
        <dbReference type="EMBL" id="MRH78826.1"/>
    </source>
</evidence>
<dbReference type="CDD" id="cd05325">
    <property type="entry name" value="carb_red_sniffer_like_SDR_c"/>
    <property type="match status" value="1"/>
</dbReference>
<protein>
    <submittedName>
        <fullName evidence="1">SDR family NAD(P)-dependent oxidoreductase</fullName>
    </submittedName>
</protein>
<dbReference type="GO" id="GO:0005737">
    <property type="term" value="C:cytoplasm"/>
    <property type="evidence" value="ECO:0007669"/>
    <property type="project" value="TreeGrafter"/>
</dbReference>
<organism evidence="1 2">
    <name type="scientific">Spiribacter salilacus</name>
    <dbReference type="NCBI Taxonomy" id="2664894"/>
    <lineage>
        <taxon>Bacteria</taxon>
        <taxon>Pseudomonadati</taxon>
        <taxon>Pseudomonadota</taxon>
        <taxon>Gammaproteobacteria</taxon>
        <taxon>Chromatiales</taxon>
        <taxon>Ectothiorhodospiraceae</taxon>
        <taxon>Spiribacter</taxon>
    </lineage>
</organism>
<dbReference type="AlphaFoldDB" id="A0A6N7QQZ4"/>
<accession>A0A6N7QQZ4</accession>
<keyword evidence="2" id="KW-1185">Reference proteome</keyword>
<reference evidence="1 2" key="1">
    <citation type="submission" date="2019-11" db="EMBL/GenBank/DDBJ databases">
        <authorList>
            <person name="Zhang X.Y."/>
        </authorList>
    </citation>
    <scope>NUCLEOTIDE SEQUENCE [LARGE SCALE GENOMIC DNA]</scope>
    <source>
        <strain evidence="1 2">C176</strain>
    </source>
</reference>
<dbReference type="SUPFAM" id="SSF51735">
    <property type="entry name" value="NAD(P)-binding Rossmann-fold domains"/>
    <property type="match status" value="1"/>
</dbReference>
<dbReference type="InterPro" id="IPR036291">
    <property type="entry name" value="NAD(P)-bd_dom_sf"/>
</dbReference>
<evidence type="ECO:0000313" key="2">
    <source>
        <dbReference type="Proteomes" id="UP000433788"/>
    </source>
</evidence>
<name>A0A6N7QQZ4_9GAMM</name>
<dbReference type="Gene3D" id="3.40.50.720">
    <property type="entry name" value="NAD(P)-binding Rossmann-like Domain"/>
    <property type="match status" value="1"/>
</dbReference>
<proteinExistence type="predicted"/>
<dbReference type="EMBL" id="WJPP01000004">
    <property type="protein sequence ID" value="MRH78826.1"/>
    <property type="molecule type" value="Genomic_DNA"/>
</dbReference>
<dbReference type="Proteomes" id="UP000433788">
    <property type="component" value="Unassembled WGS sequence"/>
</dbReference>
<comment type="caution">
    <text evidence="1">The sequence shown here is derived from an EMBL/GenBank/DDBJ whole genome shotgun (WGS) entry which is preliminary data.</text>
</comment>
<dbReference type="Pfam" id="PF00106">
    <property type="entry name" value="adh_short"/>
    <property type="match status" value="1"/>
</dbReference>
<dbReference type="GO" id="GO:0016491">
    <property type="term" value="F:oxidoreductase activity"/>
    <property type="evidence" value="ECO:0007669"/>
    <property type="project" value="TreeGrafter"/>
</dbReference>